<organism evidence="2 3">
    <name type="scientific">Nocardia brasiliensis (strain ATCC 700358 / HUJEG-1)</name>
    <dbReference type="NCBI Taxonomy" id="1133849"/>
    <lineage>
        <taxon>Bacteria</taxon>
        <taxon>Bacillati</taxon>
        <taxon>Actinomycetota</taxon>
        <taxon>Actinomycetes</taxon>
        <taxon>Mycobacteriales</taxon>
        <taxon>Nocardiaceae</taxon>
        <taxon>Nocardia</taxon>
    </lineage>
</organism>
<dbReference type="InterPro" id="IPR027417">
    <property type="entry name" value="P-loop_NTPase"/>
</dbReference>
<evidence type="ECO:0000313" key="3">
    <source>
        <dbReference type="Proteomes" id="UP000006304"/>
    </source>
</evidence>
<accession>K0F2Z9</accession>
<gene>
    <name evidence="2" type="ORF">O3I_030765</name>
</gene>
<dbReference type="GO" id="GO:0043531">
    <property type="term" value="F:ADP binding"/>
    <property type="evidence" value="ECO:0007669"/>
    <property type="project" value="InterPro"/>
</dbReference>
<dbReference type="EMBL" id="CP003876">
    <property type="protein sequence ID" value="AFU04102.1"/>
    <property type="molecule type" value="Genomic_DNA"/>
</dbReference>
<name>K0F2Z9_NOCB7</name>
<dbReference type="SUPFAM" id="SSF48452">
    <property type="entry name" value="TPR-like"/>
    <property type="match status" value="1"/>
</dbReference>
<proteinExistence type="predicted"/>
<dbReference type="Proteomes" id="UP000006304">
    <property type="component" value="Chromosome"/>
</dbReference>
<evidence type="ECO:0000313" key="2">
    <source>
        <dbReference type="EMBL" id="AFU04102.1"/>
    </source>
</evidence>
<dbReference type="InterPro" id="IPR002182">
    <property type="entry name" value="NB-ARC"/>
</dbReference>
<protein>
    <recommendedName>
        <fullName evidence="1">NB-ARC domain-containing protein</fullName>
    </recommendedName>
</protein>
<dbReference type="HOGENOM" id="CLU_425682_0_0_11"/>
<dbReference type="AlphaFoldDB" id="K0F2Z9"/>
<feature type="domain" description="NB-ARC" evidence="1">
    <location>
        <begin position="5"/>
        <end position="152"/>
    </location>
</feature>
<dbReference type="Gene3D" id="3.40.50.300">
    <property type="entry name" value="P-loop containing nucleotide triphosphate hydrolases"/>
    <property type="match status" value="1"/>
</dbReference>
<evidence type="ECO:0000259" key="1">
    <source>
        <dbReference type="Pfam" id="PF00931"/>
    </source>
</evidence>
<dbReference type="InterPro" id="IPR011990">
    <property type="entry name" value="TPR-like_helical_dom_sf"/>
</dbReference>
<reference evidence="2 3" key="1">
    <citation type="journal article" date="2012" name="J. Bacteriol.">
        <title>Complete genome sequence of Nocardia brasiliensis HUJEG-1.</title>
        <authorList>
            <person name="Vera-Cabrera L."/>
            <person name="Ortiz-Lopez R."/>
            <person name="Elizondo-Gonzalez R."/>
            <person name="Perez-Maya A.A."/>
            <person name="Ocampo-Candiani J."/>
        </authorList>
    </citation>
    <scope>NUCLEOTIDE SEQUENCE [LARGE SCALE GENOMIC DNA]</scope>
    <source>
        <strain evidence="3">ATCC 700358</strain>
    </source>
</reference>
<dbReference type="STRING" id="1133849.O3I_030765"/>
<dbReference type="Pfam" id="PF00931">
    <property type="entry name" value="NB-ARC"/>
    <property type="match status" value="1"/>
</dbReference>
<dbReference type="eggNOG" id="COG0457">
    <property type="taxonomic scope" value="Bacteria"/>
</dbReference>
<dbReference type="SUPFAM" id="SSF52540">
    <property type="entry name" value="P-loop containing nucleoside triphosphate hydrolases"/>
    <property type="match status" value="1"/>
</dbReference>
<keyword evidence="3" id="KW-1185">Reference proteome</keyword>
<dbReference type="KEGG" id="nbr:O3I_030765"/>
<sequence length="643" mass="70993">MQELRCLVEQLTTASAHAVVAVVGFGGVGKTTLALEAAHQLFSRAGHSRPNQYDTFIWCSAQQYELLPSGIVQRRSAVQSIADVFRAIAITLERREILQAPLAEREHLVRTLLSQRRVLLIVDNIETIEADTILSFLRTMPSPTRALVTTRPELGWAYEIRLAEFGPTDTATLVAHELAAKGLDSSAELEAQVYDCSGGVALAAVWSAGQIAYGFDLEALREAVSNPDGDVVEYIFSNAIVRIRGTDGYRLIMAISLFPTDVARSTAFRVAGLDDAAGSAAARDLLKLSLVRVSDDRFSMLPLAHQFMAGEVSTDPSLSAELKSRMTDLLLDFVATGLGTDYWAPITRWLTNVQIERDIKAILQCVRWAVGDRRHDVVLRLGGVLVHHLWRIGMIDERKTVSEWCIAAAHELGLVEWETWLLIDGVGYILLTRRDDERALELLTRGHALAVSNGLADGEALAIAYLVQLAIGRDVDSDYSSDLGRAQALATLPPVRARVRAVQAYVAVAKRDWRDAAEMYRDVVDLRRASDGYDPPTQLALYGLMLALAGQLDEARPILARSRNHPRQTLEGRAYSGFGCAHLARNAGRPRRASRLTSEALADLRAMGTKGLEPEFEAFLANLRPWHPRNIVRFVRSARHLNR</sequence>